<evidence type="ECO:0000313" key="2">
    <source>
        <dbReference type="EMBL" id="WEF35771.1"/>
    </source>
</evidence>
<keyword evidence="1" id="KW-1133">Transmembrane helix</keyword>
<keyword evidence="1" id="KW-0472">Membrane</keyword>
<accession>A0ABY8BJF1</accession>
<organism evidence="2 3">
    <name type="scientific">Pseudoduganella chitinolytica</name>
    <dbReference type="NCBI Taxonomy" id="34070"/>
    <lineage>
        <taxon>Bacteria</taxon>
        <taxon>Pseudomonadati</taxon>
        <taxon>Pseudomonadota</taxon>
        <taxon>Betaproteobacteria</taxon>
        <taxon>Burkholderiales</taxon>
        <taxon>Oxalobacteraceae</taxon>
        <taxon>Telluria group</taxon>
        <taxon>Pseudoduganella</taxon>
    </lineage>
</organism>
<dbReference type="EMBL" id="CP119083">
    <property type="protein sequence ID" value="WEF35771.1"/>
    <property type="molecule type" value="Genomic_DNA"/>
</dbReference>
<feature type="transmembrane region" description="Helical" evidence="1">
    <location>
        <begin position="25"/>
        <end position="44"/>
    </location>
</feature>
<keyword evidence="3" id="KW-1185">Reference proteome</keyword>
<evidence type="ECO:0000313" key="3">
    <source>
        <dbReference type="Proteomes" id="UP001216510"/>
    </source>
</evidence>
<dbReference type="RefSeq" id="WP_277418418.1">
    <property type="nucleotide sequence ID" value="NZ_CP119083.1"/>
</dbReference>
<reference evidence="2 3" key="1">
    <citation type="submission" date="2023-02" db="EMBL/GenBank/DDBJ databases">
        <title>Gemone sequence of Telluria chitinolytica ACM 3522T.</title>
        <authorList>
            <person name="Frediansyah A."/>
            <person name="Miess H."/>
            <person name="Gross H."/>
        </authorList>
    </citation>
    <scope>NUCLEOTIDE SEQUENCE [LARGE SCALE GENOMIC DNA]</scope>
    <source>
        <strain evidence="2 3">ACM 3522</strain>
    </source>
</reference>
<evidence type="ECO:0000256" key="1">
    <source>
        <dbReference type="SAM" id="Phobius"/>
    </source>
</evidence>
<sequence>MNRGILREGLRRAGASLLDFVLPAWARWLIFAAAGVTVYVLGVLHGERIAGQRHIDYLVAEAAHTGAIAQAQTRVVMQTEINIGTESKRST</sequence>
<keyword evidence="1" id="KW-0812">Transmembrane</keyword>
<name>A0ABY8BJF1_9BURK</name>
<proteinExistence type="predicted"/>
<dbReference type="Proteomes" id="UP001216510">
    <property type="component" value="Chromosome"/>
</dbReference>
<gene>
    <name evidence="2" type="ORF">PX653_13805</name>
</gene>
<protein>
    <submittedName>
        <fullName evidence="2">Uncharacterized protein</fullName>
    </submittedName>
</protein>